<dbReference type="PANTHER" id="PTHR32439:SF9">
    <property type="entry name" value="BLR3264 PROTEIN"/>
    <property type="match status" value="1"/>
</dbReference>
<evidence type="ECO:0000259" key="8">
    <source>
        <dbReference type="Pfam" id="PF03460"/>
    </source>
</evidence>
<dbReference type="Proteomes" id="UP001160625">
    <property type="component" value="Unassembled WGS sequence"/>
</dbReference>
<dbReference type="PANTHER" id="PTHR32439">
    <property type="entry name" value="FERREDOXIN--NITRITE REDUCTASE, CHLOROPLASTIC"/>
    <property type="match status" value="1"/>
</dbReference>
<feature type="domain" description="Nitrite/Sulfite reductase ferredoxin-like" evidence="8">
    <location>
        <begin position="52"/>
        <end position="109"/>
    </location>
</feature>
<dbReference type="RefSeq" id="WP_281044817.1">
    <property type="nucleotide sequence ID" value="NZ_JARYGZ010000001.1"/>
</dbReference>
<keyword evidence="6" id="KW-0411">Iron-sulfur</keyword>
<gene>
    <name evidence="9" type="ORF">QGN17_12500</name>
</gene>
<dbReference type="Pfam" id="PF03460">
    <property type="entry name" value="NIR_SIR_ferr"/>
    <property type="match status" value="2"/>
</dbReference>
<feature type="domain" description="Nitrite/sulphite reductase 4Fe-4S" evidence="7">
    <location>
        <begin position="119"/>
        <end position="271"/>
    </location>
</feature>
<proteinExistence type="predicted"/>
<evidence type="ECO:0000313" key="10">
    <source>
        <dbReference type="Proteomes" id="UP001160625"/>
    </source>
</evidence>
<dbReference type="Pfam" id="PF01077">
    <property type="entry name" value="NIR_SIR"/>
    <property type="match status" value="2"/>
</dbReference>
<keyword evidence="4 9" id="KW-0560">Oxidoreductase</keyword>
<feature type="domain" description="Nitrite/sulphite reductase 4Fe-4S" evidence="7">
    <location>
        <begin position="410"/>
        <end position="540"/>
    </location>
</feature>
<keyword evidence="10" id="KW-1185">Reference proteome</keyword>
<dbReference type="InterPro" id="IPR006067">
    <property type="entry name" value="NO2/SO3_Rdtase_4Fe4S_dom"/>
</dbReference>
<dbReference type="EMBL" id="JARYGZ010000001">
    <property type="protein sequence ID" value="MDH7639551.1"/>
    <property type="molecule type" value="Genomic_DNA"/>
</dbReference>
<keyword evidence="3" id="KW-0479">Metal-binding</keyword>
<accession>A0ABT6N3C7</accession>
<keyword evidence="5" id="KW-0408">Iron</keyword>
<evidence type="ECO:0000313" key="9">
    <source>
        <dbReference type="EMBL" id="MDH7639551.1"/>
    </source>
</evidence>
<comment type="caution">
    <text evidence="9">The sequence shown here is derived from an EMBL/GenBank/DDBJ whole genome shotgun (WGS) entry which is preliminary data.</text>
</comment>
<evidence type="ECO:0000256" key="4">
    <source>
        <dbReference type="ARBA" id="ARBA00023002"/>
    </source>
</evidence>
<dbReference type="SUPFAM" id="SSF55124">
    <property type="entry name" value="Nitrite/Sulfite reductase N-terminal domain-like"/>
    <property type="match status" value="2"/>
</dbReference>
<evidence type="ECO:0000256" key="3">
    <source>
        <dbReference type="ARBA" id="ARBA00022723"/>
    </source>
</evidence>
<sequence length="542" mass="60955">MYKYDQYDQSIVDARVEEFRDQVARRMSGELSEDQFKPLRLMNGLYLQLHAYMLRVAVPYGTLDSRQMHMLAHIARKYDKGYGHFTTRQNIQYNWIELKDAGDILADLATVEMHAIQTSGNCIRNTTSDQYAGAAADEVADPRPWAELLRQWSTFHPEFTYLPRKFKVAIIASDEDRAAMRLHDIGLQLTQNEAGETGFKVFVGGGMGRTPMVAPLIRDFLPAADYLSYLEACLRVYNRYGRRDNIYKARIKILVHEIGADEYRRQVEEEFLHVKTLGIDPPAEEFDRINAFFAPPAWEQGLSDELDLSDPDFKLWVDQNVFAHKAPGYAIATISLKPIGGIPGDASADQIDLMADLAETYSFDELRVTHSQNIVLPHVRKADLYTIWQKLDAAGLATANLDLISDMIACPGLDYCSLANARSIPVAQKISERFADREQDLGELKLKISGCINACGHHHAGHIGILGVDRKGTENYQLLLGGSGAEDASLGRITGPGFDEDGIVDAIERTLDRYVATREPGERFLDTYRRVGFETFKEAIYG</sequence>
<feature type="domain" description="Nitrite/Sulfite reductase ferredoxin-like" evidence="8">
    <location>
        <begin position="342"/>
        <end position="393"/>
    </location>
</feature>
<keyword evidence="2" id="KW-0349">Heme</keyword>
<organism evidence="9 10">
    <name type="scientific">Sphingomonas oryzagri</name>
    <dbReference type="NCBI Taxonomy" id="3042314"/>
    <lineage>
        <taxon>Bacteria</taxon>
        <taxon>Pseudomonadati</taxon>
        <taxon>Pseudomonadota</taxon>
        <taxon>Alphaproteobacteria</taxon>
        <taxon>Sphingomonadales</taxon>
        <taxon>Sphingomonadaceae</taxon>
        <taxon>Sphingomonas</taxon>
    </lineage>
</organism>
<dbReference type="GO" id="GO:0050311">
    <property type="term" value="F:sulfite reductase (ferredoxin) activity"/>
    <property type="evidence" value="ECO:0007669"/>
    <property type="project" value="UniProtKB-EC"/>
</dbReference>
<reference evidence="9" key="1">
    <citation type="submission" date="2023-04" db="EMBL/GenBank/DDBJ databases">
        <title>Sphingomonas sp. MAHUQ-71 isolated from rice field.</title>
        <authorList>
            <person name="Huq M.A."/>
        </authorList>
    </citation>
    <scope>NUCLEOTIDE SEQUENCE</scope>
    <source>
        <strain evidence="9">MAHUQ-71</strain>
    </source>
</reference>
<dbReference type="InterPro" id="IPR036136">
    <property type="entry name" value="Nit/Sulf_reduc_fer-like_dom_sf"/>
</dbReference>
<name>A0ABT6N3C7_9SPHN</name>
<evidence type="ECO:0000259" key="7">
    <source>
        <dbReference type="Pfam" id="PF01077"/>
    </source>
</evidence>
<evidence type="ECO:0000256" key="1">
    <source>
        <dbReference type="ARBA" id="ARBA00022485"/>
    </source>
</evidence>
<evidence type="ECO:0000256" key="6">
    <source>
        <dbReference type="ARBA" id="ARBA00023014"/>
    </source>
</evidence>
<dbReference type="SUPFAM" id="SSF56014">
    <property type="entry name" value="Nitrite and sulphite reductase 4Fe-4S domain-like"/>
    <property type="match status" value="2"/>
</dbReference>
<dbReference type="Gene3D" id="3.30.413.10">
    <property type="entry name" value="Sulfite Reductase Hemoprotein, domain 1"/>
    <property type="match status" value="2"/>
</dbReference>
<protein>
    <submittedName>
        <fullName evidence="9">Nitrite/sulfite reductase</fullName>
        <ecNumber evidence="9">1.8.7.1</ecNumber>
    </submittedName>
</protein>
<dbReference type="InterPro" id="IPR051329">
    <property type="entry name" value="NIR_SIR_4Fe-4S"/>
</dbReference>
<evidence type="ECO:0000256" key="2">
    <source>
        <dbReference type="ARBA" id="ARBA00022617"/>
    </source>
</evidence>
<dbReference type="Gene3D" id="3.90.480.20">
    <property type="match status" value="1"/>
</dbReference>
<dbReference type="InterPro" id="IPR005117">
    <property type="entry name" value="NiRdtase/SiRdtase_haem-b_fer"/>
</dbReference>
<evidence type="ECO:0000256" key="5">
    <source>
        <dbReference type="ARBA" id="ARBA00023004"/>
    </source>
</evidence>
<dbReference type="InterPro" id="IPR045854">
    <property type="entry name" value="NO2/SO3_Rdtase_4Fe4S_sf"/>
</dbReference>
<keyword evidence="1" id="KW-0004">4Fe-4S</keyword>
<dbReference type="EC" id="1.8.7.1" evidence="9"/>